<evidence type="ECO:0000256" key="3">
    <source>
        <dbReference type="ARBA" id="ARBA00023163"/>
    </source>
</evidence>
<dbReference type="Pfam" id="PF00196">
    <property type="entry name" value="GerE"/>
    <property type="match status" value="1"/>
</dbReference>
<dbReference type="GO" id="GO:0006355">
    <property type="term" value="P:regulation of DNA-templated transcription"/>
    <property type="evidence" value="ECO:0007669"/>
    <property type="project" value="InterPro"/>
</dbReference>
<sequence length="285" mass="32862">MKSQIHLILSFNSPSLPLAASRRLLILERSGSNDNHSIISMEPKVKDEKLSAEIGQYKKLHDIISATSEIPEDFIRPSTEDDKYCYYMFSTARCSFLFIDKHYESFMGYLPEEHKKGGLDFWFSKVHPDDRKLLADRILEFQGQARSSHSKEQPLSAMLNYRFRKGTGEWIWLQHTVLVAALDESGMIDKLVHRLRMLEALSTPVHPEKKPFEVALKKSDSVGRLTNREKQVLKLVAEGFSSKIIADQLSISINTVETHRRHLLEKLNAKNSMELVKRAFSLFWN</sequence>
<dbReference type="InterPro" id="IPR036388">
    <property type="entry name" value="WH-like_DNA-bd_sf"/>
</dbReference>
<dbReference type="Gene3D" id="1.10.10.10">
    <property type="entry name" value="Winged helix-like DNA-binding domain superfamily/Winged helix DNA-binding domain"/>
    <property type="match status" value="1"/>
</dbReference>
<evidence type="ECO:0000313" key="6">
    <source>
        <dbReference type="Proteomes" id="UP000266183"/>
    </source>
</evidence>
<evidence type="ECO:0000256" key="2">
    <source>
        <dbReference type="ARBA" id="ARBA00023125"/>
    </source>
</evidence>
<dbReference type="InterPro" id="IPR016032">
    <property type="entry name" value="Sig_transdc_resp-reg_C-effctor"/>
</dbReference>
<dbReference type="GO" id="GO:0003677">
    <property type="term" value="F:DNA binding"/>
    <property type="evidence" value="ECO:0007669"/>
    <property type="project" value="UniProtKB-KW"/>
</dbReference>
<dbReference type="InterPro" id="IPR013655">
    <property type="entry name" value="PAS_fold_3"/>
</dbReference>
<dbReference type="EMBL" id="CP032382">
    <property type="protein sequence ID" value="AYB34584.1"/>
    <property type="molecule type" value="Genomic_DNA"/>
</dbReference>
<name>A0A385SUJ5_9BACT</name>
<keyword evidence="1" id="KW-0805">Transcription regulation</keyword>
<dbReference type="SUPFAM" id="SSF55785">
    <property type="entry name" value="PYP-like sensor domain (PAS domain)"/>
    <property type="match status" value="1"/>
</dbReference>
<keyword evidence="2" id="KW-0238">DNA-binding</keyword>
<keyword evidence="6" id="KW-1185">Reference proteome</keyword>
<dbReference type="Gene3D" id="3.30.450.20">
    <property type="entry name" value="PAS domain"/>
    <property type="match status" value="1"/>
</dbReference>
<dbReference type="Pfam" id="PF08447">
    <property type="entry name" value="PAS_3"/>
    <property type="match status" value="1"/>
</dbReference>
<dbReference type="InterPro" id="IPR000792">
    <property type="entry name" value="Tscrpt_reg_LuxR_C"/>
</dbReference>
<evidence type="ECO:0000256" key="1">
    <source>
        <dbReference type="ARBA" id="ARBA00023015"/>
    </source>
</evidence>
<dbReference type="CDD" id="cd06170">
    <property type="entry name" value="LuxR_C_like"/>
    <property type="match status" value="1"/>
</dbReference>
<dbReference type="SMART" id="SM00421">
    <property type="entry name" value="HTH_LUXR"/>
    <property type="match status" value="1"/>
</dbReference>
<proteinExistence type="predicted"/>
<dbReference type="InterPro" id="IPR035965">
    <property type="entry name" value="PAS-like_dom_sf"/>
</dbReference>
<dbReference type="SUPFAM" id="SSF46894">
    <property type="entry name" value="C-terminal effector domain of the bipartite response regulators"/>
    <property type="match status" value="1"/>
</dbReference>
<dbReference type="KEGG" id="chk:D4L85_30140"/>
<protein>
    <recommendedName>
        <fullName evidence="4">HTH luxR-type domain-containing protein</fullName>
    </recommendedName>
</protein>
<dbReference type="PROSITE" id="PS50043">
    <property type="entry name" value="HTH_LUXR_2"/>
    <property type="match status" value="1"/>
</dbReference>
<accession>A0A385SUJ5</accession>
<evidence type="ECO:0000313" key="5">
    <source>
        <dbReference type="EMBL" id="AYB34584.1"/>
    </source>
</evidence>
<dbReference type="InterPro" id="IPR000014">
    <property type="entry name" value="PAS"/>
</dbReference>
<reference evidence="6" key="1">
    <citation type="submission" date="2018-09" db="EMBL/GenBank/DDBJ databases">
        <title>Chryseolinea sp. KIS68-18 isolated from soil.</title>
        <authorList>
            <person name="Weon H.-Y."/>
            <person name="Kwon S.-W."/>
            <person name="Lee S.A."/>
        </authorList>
    </citation>
    <scope>NUCLEOTIDE SEQUENCE [LARGE SCALE GENOMIC DNA]</scope>
    <source>
        <strain evidence="6">KIS68-18</strain>
    </source>
</reference>
<dbReference type="CDD" id="cd00130">
    <property type="entry name" value="PAS"/>
    <property type="match status" value="1"/>
</dbReference>
<dbReference type="AlphaFoldDB" id="A0A385SUJ5"/>
<gene>
    <name evidence="5" type="ORF">D4L85_30140</name>
</gene>
<evidence type="ECO:0000259" key="4">
    <source>
        <dbReference type="PROSITE" id="PS50043"/>
    </source>
</evidence>
<dbReference type="PRINTS" id="PR00038">
    <property type="entry name" value="HTHLUXR"/>
</dbReference>
<organism evidence="5 6">
    <name type="scientific">Chryseolinea soli</name>
    <dbReference type="NCBI Taxonomy" id="2321403"/>
    <lineage>
        <taxon>Bacteria</taxon>
        <taxon>Pseudomonadati</taxon>
        <taxon>Bacteroidota</taxon>
        <taxon>Cytophagia</taxon>
        <taxon>Cytophagales</taxon>
        <taxon>Fulvivirgaceae</taxon>
        <taxon>Chryseolinea</taxon>
    </lineage>
</organism>
<dbReference type="PANTHER" id="PTHR44688">
    <property type="entry name" value="DNA-BINDING TRANSCRIPTIONAL ACTIVATOR DEVR_DOSR"/>
    <property type="match status" value="1"/>
</dbReference>
<dbReference type="PANTHER" id="PTHR44688:SF16">
    <property type="entry name" value="DNA-BINDING TRANSCRIPTIONAL ACTIVATOR DEVR_DOSR"/>
    <property type="match status" value="1"/>
</dbReference>
<feature type="domain" description="HTH luxR-type" evidence="4">
    <location>
        <begin position="218"/>
        <end position="283"/>
    </location>
</feature>
<dbReference type="Proteomes" id="UP000266183">
    <property type="component" value="Chromosome"/>
</dbReference>
<dbReference type="PROSITE" id="PS00622">
    <property type="entry name" value="HTH_LUXR_1"/>
    <property type="match status" value="1"/>
</dbReference>
<keyword evidence="3" id="KW-0804">Transcription</keyword>